<dbReference type="PRINTS" id="PR00410">
    <property type="entry name" value="PHEHYDRXLASE"/>
</dbReference>
<dbReference type="AlphaFoldDB" id="A0A556AY46"/>
<name>A0A556AY46_9BURK</name>
<dbReference type="InterPro" id="IPR039261">
    <property type="entry name" value="FNR_nucleotide-bd"/>
</dbReference>
<dbReference type="InterPro" id="IPR051930">
    <property type="entry name" value="FNR_type-1"/>
</dbReference>
<evidence type="ECO:0000259" key="5">
    <source>
        <dbReference type="PROSITE" id="PS51384"/>
    </source>
</evidence>
<evidence type="ECO:0000256" key="3">
    <source>
        <dbReference type="ARBA" id="ARBA00022741"/>
    </source>
</evidence>
<dbReference type="InterPro" id="IPR001709">
    <property type="entry name" value="Flavoprot_Pyr_Nucl_cyt_Rdtase"/>
</dbReference>
<dbReference type="SUPFAM" id="SSF63380">
    <property type="entry name" value="Riboflavin synthase domain-like"/>
    <property type="match status" value="1"/>
</dbReference>
<dbReference type="InterPro" id="IPR008333">
    <property type="entry name" value="Cbr1-like_FAD-bd_dom"/>
</dbReference>
<accession>A0A556AY46</accession>
<reference evidence="6 7" key="1">
    <citation type="submission" date="2019-07" db="EMBL/GenBank/DDBJ databases">
        <title>Qingshengfaniella alkalisoli gen. nov., sp. nov., isolated from saline soil.</title>
        <authorList>
            <person name="Xu L."/>
            <person name="Huang X.-X."/>
            <person name="Sun J.-Q."/>
        </authorList>
    </citation>
    <scope>NUCLEOTIDE SEQUENCE [LARGE SCALE GENOMIC DNA]</scope>
    <source>
        <strain evidence="6 7">DSM 27279</strain>
    </source>
</reference>
<dbReference type="PANTHER" id="PTHR47878">
    <property type="entry name" value="OXIDOREDUCTASE FAD/NAD(P)-BINDING DOMAIN PROTEIN"/>
    <property type="match status" value="1"/>
</dbReference>
<dbReference type="PROSITE" id="PS51384">
    <property type="entry name" value="FAD_FR"/>
    <property type="match status" value="1"/>
</dbReference>
<dbReference type="GO" id="GO:0034599">
    <property type="term" value="P:cellular response to oxidative stress"/>
    <property type="evidence" value="ECO:0007669"/>
    <property type="project" value="TreeGrafter"/>
</dbReference>
<evidence type="ECO:0000256" key="4">
    <source>
        <dbReference type="ARBA" id="ARBA00047776"/>
    </source>
</evidence>
<organism evidence="6 7">
    <name type="scientific">Verticiella sediminum</name>
    <dbReference type="NCBI Taxonomy" id="1247510"/>
    <lineage>
        <taxon>Bacteria</taxon>
        <taxon>Pseudomonadati</taxon>
        <taxon>Pseudomonadota</taxon>
        <taxon>Betaproteobacteria</taxon>
        <taxon>Burkholderiales</taxon>
        <taxon>Alcaligenaceae</taxon>
        <taxon>Verticiella</taxon>
    </lineage>
</organism>
<dbReference type="Gene3D" id="2.40.30.10">
    <property type="entry name" value="Translation factors"/>
    <property type="match status" value="1"/>
</dbReference>
<dbReference type="CDD" id="cd06195">
    <property type="entry name" value="FNR1"/>
    <property type="match status" value="1"/>
</dbReference>
<dbReference type="GO" id="GO:0004324">
    <property type="term" value="F:ferredoxin-NADP+ reductase activity"/>
    <property type="evidence" value="ECO:0007669"/>
    <property type="project" value="UniProtKB-EC"/>
</dbReference>
<dbReference type="InterPro" id="IPR001433">
    <property type="entry name" value="OxRdtase_FAD/NAD-bd"/>
</dbReference>
<protein>
    <recommendedName>
        <fullName evidence="2">ferredoxin--NADP(+) reductase</fullName>
        <ecNumber evidence="2">1.18.1.2</ecNumber>
    </recommendedName>
</protein>
<dbReference type="InterPro" id="IPR017938">
    <property type="entry name" value="Riboflavin_synthase-like_b-brl"/>
</dbReference>
<dbReference type="InterPro" id="IPR033892">
    <property type="entry name" value="FNR_bac"/>
</dbReference>
<evidence type="ECO:0000313" key="7">
    <source>
        <dbReference type="Proteomes" id="UP000318405"/>
    </source>
</evidence>
<dbReference type="EC" id="1.18.1.2" evidence="2"/>
<dbReference type="RefSeq" id="WP_143946731.1">
    <property type="nucleotide sequence ID" value="NZ_BAABMB010000004.1"/>
</dbReference>
<keyword evidence="3" id="KW-0547">Nucleotide-binding</keyword>
<dbReference type="Pfam" id="PF00970">
    <property type="entry name" value="FAD_binding_6"/>
    <property type="match status" value="1"/>
</dbReference>
<dbReference type="PANTHER" id="PTHR47878:SF2">
    <property type="entry name" value="OXIDOREDUCTASE FAD_NAD(P)-BINDING DOMAIN PROTEIN"/>
    <property type="match status" value="1"/>
</dbReference>
<dbReference type="GO" id="GO:0042167">
    <property type="term" value="P:heme catabolic process"/>
    <property type="evidence" value="ECO:0007669"/>
    <property type="project" value="TreeGrafter"/>
</dbReference>
<gene>
    <name evidence="6" type="ORF">FOZ76_03390</name>
</gene>
<dbReference type="GO" id="GO:0000166">
    <property type="term" value="F:nucleotide binding"/>
    <property type="evidence" value="ECO:0007669"/>
    <property type="project" value="UniProtKB-KW"/>
</dbReference>
<evidence type="ECO:0000256" key="1">
    <source>
        <dbReference type="ARBA" id="ARBA00008312"/>
    </source>
</evidence>
<comment type="catalytic activity">
    <reaction evidence="4">
        <text>2 reduced [2Fe-2S]-[ferredoxin] + NADP(+) + H(+) = 2 oxidized [2Fe-2S]-[ferredoxin] + NADPH</text>
        <dbReference type="Rhea" id="RHEA:20125"/>
        <dbReference type="Rhea" id="RHEA-COMP:10000"/>
        <dbReference type="Rhea" id="RHEA-COMP:10001"/>
        <dbReference type="ChEBI" id="CHEBI:15378"/>
        <dbReference type="ChEBI" id="CHEBI:33737"/>
        <dbReference type="ChEBI" id="CHEBI:33738"/>
        <dbReference type="ChEBI" id="CHEBI:57783"/>
        <dbReference type="ChEBI" id="CHEBI:58349"/>
        <dbReference type="EC" id="1.18.1.2"/>
    </reaction>
</comment>
<sequence>MTEEKYTAETITWLHTWVPGKLFSLRCTRDPGFRFTAGQFARLGVKPRGSDEIVWRAYSMVSSPHDEHLEFFSIVVEGGLFTGALEHLRVGDTVYVEKTAYGFLTIERFAHDVPLERSLWMLASGTGLAPFLSMLTDLAVWEQFGPLVLVHSVRTREELAYADTLRALPEHPVFGEFLRENPARLRYLPVVTREHVPGALSHRITELLADGELERAAGLPLDPAQACVMLCGNPEMVRDLRKLVQERGFRAPRRGQPGNLAVENYW</sequence>
<dbReference type="Gene3D" id="3.40.50.80">
    <property type="entry name" value="Nucleotide-binding domain of ferredoxin-NADP reductase (FNR) module"/>
    <property type="match status" value="1"/>
</dbReference>
<comment type="caution">
    <text evidence="6">The sequence shown here is derived from an EMBL/GenBank/DDBJ whole genome shotgun (WGS) entry which is preliminary data.</text>
</comment>
<dbReference type="EMBL" id="VLTJ01000007">
    <property type="protein sequence ID" value="TSH97849.1"/>
    <property type="molecule type" value="Genomic_DNA"/>
</dbReference>
<dbReference type="OrthoDB" id="9784483at2"/>
<dbReference type="PRINTS" id="PR00371">
    <property type="entry name" value="FPNCR"/>
</dbReference>
<dbReference type="Proteomes" id="UP000318405">
    <property type="component" value="Unassembled WGS sequence"/>
</dbReference>
<evidence type="ECO:0000256" key="2">
    <source>
        <dbReference type="ARBA" id="ARBA00013223"/>
    </source>
</evidence>
<keyword evidence="7" id="KW-1185">Reference proteome</keyword>
<dbReference type="SUPFAM" id="SSF52343">
    <property type="entry name" value="Ferredoxin reductase-like, C-terminal NADP-linked domain"/>
    <property type="match status" value="1"/>
</dbReference>
<dbReference type="InterPro" id="IPR017927">
    <property type="entry name" value="FAD-bd_FR_type"/>
</dbReference>
<dbReference type="Pfam" id="PF00175">
    <property type="entry name" value="NAD_binding_1"/>
    <property type="match status" value="1"/>
</dbReference>
<feature type="domain" description="FAD-binding FR-type" evidence="5">
    <location>
        <begin position="1"/>
        <end position="107"/>
    </location>
</feature>
<evidence type="ECO:0000313" key="6">
    <source>
        <dbReference type="EMBL" id="TSH97849.1"/>
    </source>
</evidence>
<proteinExistence type="inferred from homology"/>
<comment type="similarity">
    <text evidence="1">Belongs to the ferredoxin--NADP reductase type 1 family.</text>
</comment>